<evidence type="ECO:0000313" key="4">
    <source>
        <dbReference type="WBParaSite" id="PDA_v2.g17103.t1"/>
    </source>
</evidence>
<evidence type="ECO:0000256" key="2">
    <source>
        <dbReference type="SAM" id="Phobius"/>
    </source>
</evidence>
<dbReference type="Proteomes" id="UP000887578">
    <property type="component" value="Unplaced"/>
</dbReference>
<proteinExistence type="predicted"/>
<organism evidence="3 4">
    <name type="scientific">Panagrolaimus davidi</name>
    <dbReference type="NCBI Taxonomy" id="227884"/>
    <lineage>
        <taxon>Eukaryota</taxon>
        <taxon>Metazoa</taxon>
        <taxon>Ecdysozoa</taxon>
        <taxon>Nematoda</taxon>
        <taxon>Chromadorea</taxon>
        <taxon>Rhabditida</taxon>
        <taxon>Tylenchina</taxon>
        <taxon>Panagrolaimomorpha</taxon>
        <taxon>Panagrolaimoidea</taxon>
        <taxon>Panagrolaimidae</taxon>
        <taxon>Panagrolaimus</taxon>
    </lineage>
</organism>
<feature type="transmembrane region" description="Helical" evidence="2">
    <location>
        <begin position="348"/>
        <end position="365"/>
    </location>
</feature>
<dbReference type="InterPro" id="IPR051176">
    <property type="entry name" value="Cent_Immune-Sig_Mod"/>
</dbReference>
<evidence type="ECO:0000313" key="3">
    <source>
        <dbReference type="Proteomes" id="UP000887578"/>
    </source>
</evidence>
<feature type="region of interest" description="Disordered" evidence="1">
    <location>
        <begin position="315"/>
        <end position="338"/>
    </location>
</feature>
<keyword evidence="2" id="KW-0472">Membrane</keyword>
<protein>
    <submittedName>
        <fullName evidence="4">Uncharacterized protein</fullName>
    </submittedName>
</protein>
<keyword evidence="2" id="KW-0812">Transmembrane</keyword>
<dbReference type="PANTHER" id="PTHR15715">
    <property type="entry name" value="CENTROSOMAL PROTEIN OF 170 KDA"/>
    <property type="match status" value="1"/>
</dbReference>
<keyword evidence="2" id="KW-1133">Transmembrane helix</keyword>
<dbReference type="PANTHER" id="PTHR15715:SF37">
    <property type="entry name" value="LD47843P"/>
    <property type="match status" value="1"/>
</dbReference>
<dbReference type="AlphaFoldDB" id="A0A914PH14"/>
<name>A0A914PH14_9BILA</name>
<keyword evidence="3" id="KW-1185">Reference proteome</keyword>
<reference evidence="4" key="1">
    <citation type="submission" date="2022-11" db="UniProtKB">
        <authorList>
            <consortium name="WormBaseParasite"/>
        </authorList>
    </citation>
    <scope>IDENTIFICATION</scope>
</reference>
<evidence type="ECO:0000256" key="1">
    <source>
        <dbReference type="SAM" id="MobiDB-lite"/>
    </source>
</evidence>
<accession>A0A914PH14</accession>
<dbReference type="WBParaSite" id="PDA_v2.g17103.t1">
    <property type="protein sequence ID" value="PDA_v2.g17103.t1"/>
    <property type="gene ID" value="PDA_v2.g17103"/>
</dbReference>
<sequence>MSTKNDKDSFIEQSFTTSKNQYYNLNLNQSKKCPISVSIQSNSKSNNDKYCGTAATYFIVSDNYEEKEKLQSWNKSSKASTFTTVNEDNDDLKKRWKNENTLNTINKGTVALRIAAFENLKKASSDSLNKSFQKSWLIQKQKQLNPASTFVSQNLFKFHRQQNDKVPEPEVSQFKTSNSQGVEIDTRRSATTTNCVPKHCLIVPEEQIYLLQQYLYEAKHRETQLGQKLTVLQETLNKAHEASETNWQAMINEERLLSRIETLESQLSLLSTSNSIIDDPKSSSINPLTLQSSRIISSSDSSTTDVSFRSTLSSASSQESLSSPRFEAAKEGKEKEEDPKAYQMEFNAIYIFLFAVFSLIIHRFIREDV</sequence>
<dbReference type="CDD" id="cd21911">
    <property type="entry name" value="CC1_SLMAP"/>
    <property type="match status" value="1"/>
</dbReference>
<feature type="compositionally biased region" description="Basic and acidic residues" evidence="1">
    <location>
        <begin position="327"/>
        <end position="338"/>
    </location>
</feature>